<keyword evidence="4" id="KW-1185">Reference proteome</keyword>
<dbReference type="EMBL" id="JAKOGI010001185">
    <property type="protein sequence ID" value="KAJ8427152.1"/>
    <property type="molecule type" value="Genomic_DNA"/>
</dbReference>
<feature type="domain" description="Reverse transcriptase zinc-binding" evidence="2">
    <location>
        <begin position="23"/>
        <end position="97"/>
    </location>
</feature>
<dbReference type="InterPro" id="IPR052929">
    <property type="entry name" value="RNase_H-like_EbsB-rel"/>
</dbReference>
<evidence type="ECO:0000313" key="4">
    <source>
        <dbReference type="Proteomes" id="UP001153076"/>
    </source>
</evidence>
<dbReference type="GO" id="GO:0003676">
    <property type="term" value="F:nucleic acid binding"/>
    <property type="evidence" value="ECO:0007669"/>
    <property type="project" value="InterPro"/>
</dbReference>
<dbReference type="Pfam" id="PF13966">
    <property type="entry name" value="zf-RVT"/>
    <property type="match status" value="1"/>
</dbReference>
<dbReference type="InterPro" id="IPR026960">
    <property type="entry name" value="RVT-Znf"/>
</dbReference>
<proteinExistence type="predicted"/>
<gene>
    <name evidence="3" type="ORF">Cgig2_017243</name>
</gene>
<dbReference type="Proteomes" id="UP001153076">
    <property type="component" value="Unassembled WGS sequence"/>
</dbReference>
<evidence type="ECO:0008006" key="5">
    <source>
        <dbReference type="Google" id="ProtNLM"/>
    </source>
</evidence>
<protein>
    <recommendedName>
        <fullName evidence="5">Reverse transcriptase zinc-binding domain-containing protein</fullName>
    </recommendedName>
</protein>
<dbReference type="AlphaFoldDB" id="A0A9Q1GXB0"/>
<name>A0A9Q1GXB0_9CARY</name>
<organism evidence="3 4">
    <name type="scientific">Carnegiea gigantea</name>
    <dbReference type="NCBI Taxonomy" id="171969"/>
    <lineage>
        <taxon>Eukaryota</taxon>
        <taxon>Viridiplantae</taxon>
        <taxon>Streptophyta</taxon>
        <taxon>Embryophyta</taxon>
        <taxon>Tracheophyta</taxon>
        <taxon>Spermatophyta</taxon>
        <taxon>Magnoliopsida</taxon>
        <taxon>eudicotyledons</taxon>
        <taxon>Gunneridae</taxon>
        <taxon>Pentapetalae</taxon>
        <taxon>Caryophyllales</taxon>
        <taxon>Cactineae</taxon>
        <taxon>Cactaceae</taxon>
        <taxon>Cactoideae</taxon>
        <taxon>Echinocereeae</taxon>
        <taxon>Carnegiea</taxon>
    </lineage>
</organism>
<sequence>MGIFTVRSTYHMRLNWADAMSSSSENKSKEVWKMLWALDVPPRIRLFGWRMCLAALPSRLNIAKRVPSFGMSCATCAAAEESDVHVLLECPLAVAIWESSPVERRFWDVKVKLMVDCVELAMTAIDRGQMGEFWPFCGNVGTLETWGLWEGGGFVIRSSDGDIVLAGVEQGGGFGGPEVEEAKACLFGIKCTHKAGLDNLVIEGDCLALIQKLKQSTI</sequence>
<evidence type="ECO:0000259" key="2">
    <source>
        <dbReference type="Pfam" id="PF13966"/>
    </source>
</evidence>
<evidence type="ECO:0000313" key="3">
    <source>
        <dbReference type="EMBL" id="KAJ8427152.1"/>
    </source>
</evidence>
<dbReference type="InterPro" id="IPR002156">
    <property type="entry name" value="RNaseH_domain"/>
</dbReference>
<feature type="domain" description="RNase H type-1" evidence="1">
    <location>
        <begin position="152"/>
        <end position="217"/>
    </location>
</feature>
<accession>A0A9Q1GXB0</accession>
<dbReference type="Pfam" id="PF13456">
    <property type="entry name" value="RVT_3"/>
    <property type="match status" value="1"/>
</dbReference>
<comment type="caution">
    <text evidence="3">The sequence shown here is derived from an EMBL/GenBank/DDBJ whole genome shotgun (WGS) entry which is preliminary data.</text>
</comment>
<dbReference type="PANTHER" id="PTHR47074:SF21">
    <property type="entry name" value="RNASE H TYPE-1 DOMAIN-CONTAINING PROTEIN"/>
    <property type="match status" value="1"/>
</dbReference>
<dbReference type="PANTHER" id="PTHR47074">
    <property type="entry name" value="BNAC02G40300D PROTEIN"/>
    <property type="match status" value="1"/>
</dbReference>
<evidence type="ECO:0000259" key="1">
    <source>
        <dbReference type="Pfam" id="PF13456"/>
    </source>
</evidence>
<dbReference type="GO" id="GO:0004523">
    <property type="term" value="F:RNA-DNA hybrid ribonuclease activity"/>
    <property type="evidence" value="ECO:0007669"/>
    <property type="project" value="InterPro"/>
</dbReference>
<dbReference type="OrthoDB" id="1717299at2759"/>
<reference evidence="3" key="1">
    <citation type="submission" date="2022-04" db="EMBL/GenBank/DDBJ databases">
        <title>Carnegiea gigantea Genome sequencing and assembly v2.</title>
        <authorList>
            <person name="Copetti D."/>
            <person name="Sanderson M.J."/>
            <person name="Burquez A."/>
            <person name="Wojciechowski M.F."/>
        </authorList>
    </citation>
    <scope>NUCLEOTIDE SEQUENCE</scope>
    <source>
        <strain evidence="3">SGP5-SGP5p</strain>
        <tissue evidence="3">Aerial part</tissue>
    </source>
</reference>